<dbReference type="EMBL" id="JAMXQV010000012">
    <property type="protein sequence ID" value="MCR6485729.1"/>
    <property type="molecule type" value="Genomic_DNA"/>
</dbReference>
<name>A0A9X2NBQ3_9PSEU</name>
<proteinExistence type="predicted"/>
<organism evidence="2 3">
    <name type="scientific">Amycolatopsis iheyensis</name>
    <dbReference type="NCBI Taxonomy" id="2945988"/>
    <lineage>
        <taxon>Bacteria</taxon>
        <taxon>Bacillati</taxon>
        <taxon>Actinomycetota</taxon>
        <taxon>Actinomycetes</taxon>
        <taxon>Pseudonocardiales</taxon>
        <taxon>Pseudonocardiaceae</taxon>
        <taxon>Amycolatopsis</taxon>
    </lineage>
</organism>
<reference evidence="2" key="1">
    <citation type="submission" date="2022-06" db="EMBL/GenBank/DDBJ databases">
        <title>Amycolatopsis iheyaensis sp. nov., a new species of the genus Amycolatopsis isolated from soil in Iheya island, Japan.</title>
        <authorList>
            <person name="Ngamcharungchit C."/>
            <person name="Kanto H."/>
            <person name="Take A."/>
            <person name="Intra B."/>
            <person name="Matsumoto A."/>
            <person name="Panbangred W."/>
            <person name="Inahashi Y."/>
        </authorList>
    </citation>
    <scope>NUCLEOTIDE SEQUENCE</scope>
    <source>
        <strain evidence="2">OK19-0408</strain>
    </source>
</reference>
<evidence type="ECO:0000313" key="3">
    <source>
        <dbReference type="Proteomes" id="UP001144096"/>
    </source>
</evidence>
<dbReference type="Proteomes" id="UP001144096">
    <property type="component" value="Unassembled WGS sequence"/>
</dbReference>
<dbReference type="RefSeq" id="WP_257922311.1">
    <property type="nucleotide sequence ID" value="NZ_JAMXQV010000012.1"/>
</dbReference>
<evidence type="ECO:0000313" key="2">
    <source>
        <dbReference type="EMBL" id="MCR6485729.1"/>
    </source>
</evidence>
<gene>
    <name evidence="2" type="ORF">M8542_23170</name>
</gene>
<sequence>MKRAAVFMTAAVLAGCGTEVPPGEPHQLLFEVSGTATVSTLTCTVDGKESTENNVGLPWRRVFEFPPGTGKHEYRVVLKYADGSVNATAKLDGKLQSSSAGAGDGPSTQSLTGDFSD</sequence>
<comment type="caution">
    <text evidence="2">The sequence shown here is derived from an EMBL/GenBank/DDBJ whole genome shotgun (WGS) entry which is preliminary data.</text>
</comment>
<dbReference type="Gene3D" id="2.60.40.2880">
    <property type="entry name" value="MmpS1-5, C-terminal soluble domain"/>
    <property type="match status" value="1"/>
</dbReference>
<accession>A0A9X2NBQ3</accession>
<feature type="region of interest" description="Disordered" evidence="1">
    <location>
        <begin position="94"/>
        <end position="117"/>
    </location>
</feature>
<evidence type="ECO:0000256" key="1">
    <source>
        <dbReference type="SAM" id="MobiDB-lite"/>
    </source>
</evidence>
<keyword evidence="3" id="KW-1185">Reference proteome</keyword>
<dbReference type="AlphaFoldDB" id="A0A9X2NBQ3"/>
<dbReference type="PROSITE" id="PS51257">
    <property type="entry name" value="PROKAR_LIPOPROTEIN"/>
    <property type="match status" value="1"/>
</dbReference>
<protein>
    <submittedName>
        <fullName evidence="2">Uncharacterized protein</fullName>
    </submittedName>
</protein>
<dbReference type="InterPro" id="IPR038468">
    <property type="entry name" value="MmpS_C"/>
</dbReference>
<feature type="compositionally biased region" description="Polar residues" evidence="1">
    <location>
        <begin position="95"/>
        <end position="117"/>
    </location>
</feature>